<feature type="transmembrane region" description="Helical" evidence="1">
    <location>
        <begin position="49"/>
        <end position="73"/>
    </location>
</feature>
<dbReference type="PANTHER" id="PTHR37947:SF1">
    <property type="entry name" value="BLL2462 PROTEIN"/>
    <property type="match status" value="1"/>
</dbReference>
<proteinExistence type="predicted"/>
<dbReference type="SMART" id="SM00327">
    <property type="entry name" value="VWA"/>
    <property type="match status" value="1"/>
</dbReference>
<dbReference type="InterPro" id="IPR002035">
    <property type="entry name" value="VWF_A"/>
</dbReference>
<evidence type="ECO:0000256" key="1">
    <source>
        <dbReference type="SAM" id="Phobius"/>
    </source>
</evidence>
<dbReference type="CDD" id="cd00198">
    <property type="entry name" value="vWFA"/>
    <property type="match status" value="1"/>
</dbReference>
<evidence type="ECO:0000313" key="3">
    <source>
        <dbReference type="EMBL" id="WDE96448.1"/>
    </source>
</evidence>
<evidence type="ECO:0000313" key="4">
    <source>
        <dbReference type="Proteomes" id="UP001214250"/>
    </source>
</evidence>
<dbReference type="Pfam" id="PF00092">
    <property type="entry name" value="VWA"/>
    <property type="match status" value="1"/>
</dbReference>
<dbReference type="SUPFAM" id="SSF53300">
    <property type="entry name" value="vWA-like"/>
    <property type="match status" value="1"/>
</dbReference>
<keyword evidence="4" id="KW-1185">Reference proteome</keyword>
<feature type="transmembrane region" description="Helical" evidence="1">
    <location>
        <begin position="280"/>
        <end position="302"/>
    </location>
</feature>
<feature type="domain" description="VWFA" evidence="2">
    <location>
        <begin position="89"/>
        <end position="265"/>
    </location>
</feature>
<dbReference type="PANTHER" id="PTHR37947">
    <property type="entry name" value="BLL2462 PROTEIN"/>
    <property type="match status" value="1"/>
</dbReference>
<name>A0ABY7VWK7_9BACT</name>
<evidence type="ECO:0000259" key="2">
    <source>
        <dbReference type="PROSITE" id="PS50234"/>
    </source>
</evidence>
<accession>A0ABY7VWK7</accession>
<dbReference type="Proteomes" id="UP001214250">
    <property type="component" value="Chromosome 1"/>
</dbReference>
<keyword evidence="1" id="KW-0472">Membrane</keyword>
<sequence length="307" mass="34062">MNFEALHFSLSSWFLLGFIPLLLLFHVCLTKGHSIILPMDGSQVKSQKWLLILCNSAGMLPALVLVIAIFLLAGPKIKGKPEDEKIISNIQICLDSSGSMRANFGEENRYEVAMGAVKKFTEYRRGDAFGLTVFGSEYINWVPVTKDTSAIALATPFLSPDKMSKWFGGTNIAKALKGCQQQLMQQEEGDRMIILVSDGISNNPQATNDMAQELRNNDIVVYCIHIGNGMSSNEMTSLAGITGGQVFGVDNPKALEETFRFIDAMEKAKFIKKEAKEEDYYQPFSVAGLTLLGMYILSLFGLRYNPW</sequence>
<dbReference type="RefSeq" id="WP_274150514.1">
    <property type="nucleotide sequence ID" value="NZ_CP117811.1"/>
</dbReference>
<dbReference type="PROSITE" id="PS50234">
    <property type="entry name" value="VWFA"/>
    <property type="match status" value="1"/>
</dbReference>
<keyword evidence="1" id="KW-1133">Transmembrane helix</keyword>
<keyword evidence="1" id="KW-0812">Transmembrane</keyword>
<dbReference type="InterPro" id="IPR036465">
    <property type="entry name" value="vWFA_dom_sf"/>
</dbReference>
<reference evidence="3 4" key="1">
    <citation type="submission" date="2023-02" db="EMBL/GenBank/DDBJ databases">
        <title>Genome sequence of Lentisphaera profundi SAORIC-696.</title>
        <authorList>
            <person name="Kim e."/>
            <person name="Cho J.-C."/>
            <person name="Choi A."/>
            <person name="Kang I."/>
        </authorList>
    </citation>
    <scope>NUCLEOTIDE SEQUENCE [LARGE SCALE GENOMIC DNA]</scope>
    <source>
        <strain evidence="3 4">SAORIC-696</strain>
    </source>
</reference>
<dbReference type="Gene3D" id="3.40.50.410">
    <property type="entry name" value="von Willebrand factor, type A domain"/>
    <property type="match status" value="1"/>
</dbReference>
<organism evidence="3 4">
    <name type="scientific">Lentisphaera profundi</name>
    <dbReference type="NCBI Taxonomy" id="1658616"/>
    <lineage>
        <taxon>Bacteria</taxon>
        <taxon>Pseudomonadati</taxon>
        <taxon>Lentisphaerota</taxon>
        <taxon>Lentisphaeria</taxon>
        <taxon>Lentisphaerales</taxon>
        <taxon>Lentisphaeraceae</taxon>
        <taxon>Lentisphaera</taxon>
    </lineage>
</organism>
<protein>
    <submittedName>
        <fullName evidence="3">VWA domain-containing protein</fullName>
    </submittedName>
</protein>
<dbReference type="EMBL" id="CP117811">
    <property type="protein sequence ID" value="WDE96448.1"/>
    <property type="molecule type" value="Genomic_DNA"/>
</dbReference>
<gene>
    <name evidence="3" type="ORF">PQO03_00525</name>
</gene>
<feature type="transmembrane region" description="Helical" evidence="1">
    <location>
        <begin position="6"/>
        <end position="29"/>
    </location>
</feature>